<organism evidence="1 2">
    <name type="scientific">Dictyobacter alpinus</name>
    <dbReference type="NCBI Taxonomy" id="2014873"/>
    <lineage>
        <taxon>Bacteria</taxon>
        <taxon>Bacillati</taxon>
        <taxon>Chloroflexota</taxon>
        <taxon>Ktedonobacteria</taxon>
        <taxon>Ktedonobacterales</taxon>
        <taxon>Dictyobacteraceae</taxon>
        <taxon>Dictyobacter</taxon>
    </lineage>
</organism>
<comment type="caution">
    <text evidence="1">The sequence shown here is derived from an EMBL/GenBank/DDBJ whole genome shotgun (WGS) entry which is preliminary data.</text>
</comment>
<protein>
    <submittedName>
        <fullName evidence="1">Uncharacterized protein</fullName>
    </submittedName>
</protein>
<dbReference type="EMBL" id="BIFT01000001">
    <property type="protein sequence ID" value="GCE27379.1"/>
    <property type="molecule type" value="Genomic_DNA"/>
</dbReference>
<gene>
    <name evidence="1" type="ORF">KDA_28630</name>
</gene>
<proteinExistence type="predicted"/>
<evidence type="ECO:0000313" key="2">
    <source>
        <dbReference type="Proteomes" id="UP000287171"/>
    </source>
</evidence>
<name>A0A402B7T0_9CHLR</name>
<dbReference type="Proteomes" id="UP000287171">
    <property type="component" value="Unassembled WGS sequence"/>
</dbReference>
<keyword evidence="2" id="KW-1185">Reference proteome</keyword>
<dbReference type="AlphaFoldDB" id="A0A402B7T0"/>
<evidence type="ECO:0000313" key="1">
    <source>
        <dbReference type="EMBL" id="GCE27379.1"/>
    </source>
</evidence>
<sequence length="46" mass="5264">MRPDNVPNSLARTTHVCYTSNGVPVESMDLKKDITTYMPPDNKNRR</sequence>
<accession>A0A402B7T0</accession>
<reference evidence="2" key="1">
    <citation type="submission" date="2018-12" db="EMBL/GenBank/DDBJ databases">
        <title>Tengunoibacter tsumagoiensis gen. nov., sp. nov., Dictyobacter kobayashii sp. nov., D. alpinus sp. nov., and D. joshuensis sp. nov. and description of Dictyobacteraceae fam. nov. within the order Ktedonobacterales isolated from Tengu-no-mugimeshi.</title>
        <authorList>
            <person name="Wang C.M."/>
            <person name="Zheng Y."/>
            <person name="Sakai Y."/>
            <person name="Toyoda A."/>
            <person name="Minakuchi Y."/>
            <person name="Abe K."/>
            <person name="Yokota A."/>
            <person name="Yabe S."/>
        </authorList>
    </citation>
    <scope>NUCLEOTIDE SEQUENCE [LARGE SCALE GENOMIC DNA]</scope>
    <source>
        <strain evidence="2">Uno16</strain>
    </source>
</reference>